<dbReference type="Proteomes" id="UP000051936">
    <property type="component" value="Unassembled WGS sequence"/>
</dbReference>
<accession>A0A0R3DQ54</accession>
<dbReference type="STRING" id="989370.AOQ71_21675"/>
<protein>
    <recommendedName>
        <fullName evidence="2">FAD dependent oxidoreductase domain-containing protein</fullName>
    </recommendedName>
</protein>
<keyword evidence="4" id="KW-1185">Reference proteome</keyword>
<feature type="domain" description="FAD dependent oxidoreductase" evidence="2">
    <location>
        <begin position="38"/>
        <end position="388"/>
    </location>
</feature>
<comment type="caution">
    <text evidence="3">The sequence shown here is derived from an EMBL/GenBank/DDBJ whole genome shotgun (WGS) entry which is preliminary data.</text>
</comment>
<evidence type="ECO:0000259" key="2">
    <source>
        <dbReference type="Pfam" id="PF01266"/>
    </source>
</evidence>
<reference evidence="3 4" key="1">
    <citation type="submission" date="2015-09" db="EMBL/GenBank/DDBJ databases">
        <title>Draft Genome Sequence of Bradyrhizobium manausense Strain BR 3351T, a Novel Symbiotic Nitrogen-Fixing Alphaproteobacterium Isolated from Brazilian Amazon Rain Forest.</title>
        <authorList>
            <person name="De Araujo J.L."/>
            <person name="Zilli J.E."/>
        </authorList>
    </citation>
    <scope>NUCLEOTIDE SEQUENCE [LARGE SCALE GENOMIC DNA]</scope>
    <source>
        <strain evidence="3 4">BR3351</strain>
    </source>
</reference>
<dbReference type="AlphaFoldDB" id="A0A0R3DQ54"/>
<proteinExistence type="predicted"/>
<dbReference type="RefSeq" id="WP_063958282.1">
    <property type="nucleotide sequence ID" value="NZ_LJYG01000091.1"/>
</dbReference>
<sequence length="434" mass="47800">MLNTKHLTQYHTRSGWNALLPPRAPRDQKPANTRFASIVIGAGYTGLAAARRTAELESAKEVLVLNASEIGEGPSGRNSGFASIFPSKPTANEYGSADDDAIRKVRISMAGQEWLRLLIREHNIDCDWDEESLRINAAATPEGAVAAGDWLQSLRRWGFNCRVLNDEERVAQLGTDYYSTAFDVRPRALVQPAALIRGLAGSLPANVTLLERTLVTRVEGNGPFKVHSTKGSFTADRLFIANNGQARDLGILPDRTVTILTYAALTPRLDVDELTKLGAAPIWGMTPINSMGMTMRKLKDRFLVRSMSSYGRETDPKTVREELTRLYRNRYPRMSSHEFEYVWGGAMAFSGNGGFYFGEARPGIFGAVGCNATGVVKGTIHGKLLAELACGSQSELLTDRLRQTGPNWLPPEPFRGIGAMSRIAWLRHKAGREY</sequence>
<dbReference type="SUPFAM" id="SSF51905">
    <property type="entry name" value="FAD/NAD(P)-binding domain"/>
    <property type="match status" value="1"/>
</dbReference>
<dbReference type="InterPro" id="IPR006076">
    <property type="entry name" value="FAD-dep_OxRdtase"/>
</dbReference>
<evidence type="ECO:0000256" key="1">
    <source>
        <dbReference type="ARBA" id="ARBA00023002"/>
    </source>
</evidence>
<dbReference type="GO" id="GO:0016491">
    <property type="term" value="F:oxidoreductase activity"/>
    <property type="evidence" value="ECO:0007669"/>
    <property type="project" value="UniProtKB-KW"/>
</dbReference>
<dbReference type="Gene3D" id="3.30.9.10">
    <property type="entry name" value="D-Amino Acid Oxidase, subunit A, domain 2"/>
    <property type="match status" value="1"/>
</dbReference>
<dbReference type="InterPro" id="IPR036188">
    <property type="entry name" value="FAD/NAD-bd_sf"/>
</dbReference>
<dbReference type="OrthoDB" id="311718at2"/>
<dbReference type="Pfam" id="PF01266">
    <property type="entry name" value="DAO"/>
    <property type="match status" value="1"/>
</dbReference>
<evidence type="ECO:0000313" key="4">
    <source>
        <dbReference type="Proteomes" id="UP000051936"/>
    </source>
</evidence>
<dbReference type="Gene3D" id="3.50.50.60">
    <property type="entry name" value="FAD/NAD(P)-binding domain"/>
    <property type="match status" value="1"/>
</dbReference>
<evidence type="ECO:0000313" key="3">
    <source>
        <dbReference type="EMBL" id="KRQ08991.1"/>
    </source>
</evidence>
<dbReference type="PANTHER" id="PTHR13847:SF281">
    <property type="entry name" value="FAD DEPENDENT OXIDOREDUCTASE DOMAIN-CONTAINING PROTEIN"/>
    <property type="match status" value="1"/>
</dbReference>
<organism evidence="3 4">
    <name type="scientific">Bradyrhizobium manausense</name>
    <dbReference type="NCBI Taxonomy" id="989370"/>
    <lineage>
        <taxon>Bacteria</taxon>
        <taxon>Pseudomonadati</taxon>
        <taxon>Pseudomonadota</taxon>
        <taxon>Alphaproteobacteria</taxon>
        <taxon>Hyphomicrobiales</taxon>
        <taxon>Nitrobacteraceae</taxon>
        <taxon>Bradyrhizobium</taxon>
    </lineage>
</organism>
<dbReference type="PANTHER" id="PTHR13847">
    <property type="entry name" value="SARCOSINE DEHYDROGENASE-RELATED"/>
    <property type="match status" value="1"/>
</dbReference>
<name>A0A0R3DQ54_9BRAD</name>
<dbReference type="EMBL" id="LJYG01000091">
    <property type="protein sequence ID" value="KRQ08991.1"/>
    <property type="molecule type" value="Genomic_DNA"/>
</dbReference>
<gene>
    <name evidence="3" type="ORF">AOQ71_21675</name>
</gene>
<dbReference type="GO" id="GO:0005737">
    <property type="term" value="C:cytoplasm"/>
    <property type="evidence" value="ECO:0007669"/>
    <property type="project" value="TreeGrafter"/>
</dbReference>
<keyword evidence="1" id="KW-0560">Oxidoreductase</keyword>